<name>A0A7J4J283_9ARCH</name>
<evidence type="ECO:0000313" key="4">
    <source>
        <dbReference type="EMBL" id="HIH09336.1"/>
    </source>
</evidence>
<dbReference type="EMBL" id="DUGC01000030">
    <property type="protein sequence ID" value="HIH09336.1"/>
    <property type="molecule type" value="Genomic_DNA"/>
</dbReference>
<dbReference type="GO" id="GO:0006302">
    <property type="term" value="P:double-strand break repair"/>
    <property type="evidence" value="ECO:0007669"/>
    <property type="project" value="InterPro"/>
</dbReference>
<sequence length="683" mass="76925">MIKAITLENWKSHYRTSLEFSKGTNVIVGKSGSGKSSIMDAISFALYGTFPSLASRRVSLEETIMAKPAKQSQSTIKMEFEYGGKNYFIERTLRRAGMSEAYLREGEKLIAGPKTTDVTKKVTELLEVSYDLFSRAIYSEQNQIDFFLKLSPSQRKEKFDELLGLDRYEKVRTNCVTLQNRIRKMDEDRKAFLDEQKKKTGTQQLEEYEARIREKEAEGTKLAAEIKGLEKEIADREKRLSEGETLEKELRQLKEGGIRLASRAEALSEDVARAEKKLDGIEMTKVKEALLGSEALYASLGDQKKELDMQADLKDKEIVKAKEQRAVFSNLLSTNEKIRGNYKRIGGECPTCKRPLSEHEREKLEKELTESDNKIRASIGETEGILQKIHSEYEQICKRAEEKGKLAQEAQKKAVELKTLTGLAGEAVEKQKQCKLVQKQLEETRGKIAAIKFDPAGFEKERSEFYALRERAAKARAEARAAGELLKELQAGVKRIKDAQEQIAQLDGKIKHNEKTLEKLAVFTSALRATQGQLRAEMIATVNAAMDEVWQKVYPYADISTVKIAAQENSYEIMALQSNSEWVRVEGILSGGERSAVALTLRIAISLVLTQNLGWIILDEPTHNLDANSVVGLSETMASHMPQFIGQIFIITHDKQMENAASGKLYTLEREKEKDGVTKVVGE</sequence>
<gene>
    <name evidence="4" type="ORF">HA254_01565</name>
</gene>
<evidence type="ECO:0000256" key="2">
    <source>
        <dbReference type="SAM" id="Coils"/>
    </source>
</evidence>
<comment type="caution">
    <text evidence="4">The sequence shown here is derived from an EMBL/GenBank/DDBJ whole genome shotgun (WGS) entry which is preliminary data.</text>
</comment>
<accession>A0A7J4J283</accession>
<feature type="coiled-coil region" evidence="2">
    <location>
        <begin position="489"/>
        <end position="516"/>
    </location>
</feature>
<dbReference type="Proteomes" id="UP000565078">
    <property type="component" value="Unassembled WGS sequence"/>
</dbReference>
<dbReference type="InterPro" id="IPR027417">
    <property type="entry name" value="P-loop_NTPase"/>
</dbReference>
<organism evidence="4 5">
    <name type="scientific">Candidatus Iainarchaeum sp</name>
    <dbReference type="NCBI Taxonomy" id="3101447"/>
    <lineage>
        <taxon>Archaea</taxon>
        <taxon>Candidatus Iainarchaeota</taxon>
        <taxon>Candidatus Iainarchaeia</taxon>
        <taxon>Candidatus Iainarchaeales</taxon>
        <taxon>Candidatus Iainarchaeaceae</taxon>
        <taxon>Candidatus Iainarchaeum</taxon>
    </lineage>
</organism>
<dbReference type="Gene3D" id="3.40.50.300">
    <property type="entry name" value="P-loop containing nucleotide triphosphate hydrolases"/>
    <property type="match status" value="2"/>
</dbReference>
<dbReference type="Pfam" id="PF13476">
    <property type="entry name" value="AAA_23"/>
    <property type="match status" value="1"/>
</dbReference>
<proteinExistence type="predicted"/>
<keyword evidence="1 2" id="KW-0175">Coiled coil</keyword>
<dbReference type="GO" id="GO:0016887">
    <property type="term" value="F:ATP hydrolysis activity"/>
    <property type="evidence" value="ECO:0007669"/>
    <property type="project" value="InterPro"/>
</dbReference>
<protein>
    <submittedName>
        <fullName evidence="4">AAA family ATPase</fullName>
    </submittedName>
</protein>
<dbReference type="SUPFAM" id="SSF75712">
    <property type="entry name" value="Rad50 coiled-coil Zn hook"/>
    <property type="match status" value="1"/>
</dbReference>
<evidence type="ECO:0000313" key="5">
    <source>
        <dbReference type="Proteomes" id="UP000565078"/>
    </source>
</evidence>
<dbReference type="Gene3D" id="1.10.287.510">
    <property type="entry name" value="Helix hairpin bin"/>
    <property type="match status" value="1"/>
</dbReference>
<dbReference type="InterPro" id="IPR038729">
    <property type="entry name" value="Rad50/SbcC_AAA"/>
</dbReference>
<evidence type="ECO:0000256" key="1">
    <source>
        <dbReference type="ARBA" id="ARBA00023054"/>
    </source>
</evidence>
<reference evidence="5" key="1">
    <citation type="journal article" date="2020" name="bioRxiv">
        <title>A rank-normalized archaeal taxonomy based on genome phylogeny resolves widespread incomplete and uneven classifications.</title>
        <authorList>
            <person name="Rinke C."/>
            <person name="Chuvochina M."/>
            <person name="Mussig A.J."/>
            <person name="Chaumeil P.-A."/>
            <person name="Waite D.W."/>
            <person name="Whitman W.B."/>
            <person name="Parks D.H."/>
            <person name="Hugenholtz P."/>
        </authorList>
    </citation>
    <scope>NUCLEOTIDE SEQUENCE [LARGE SCALE GENOMIC DNA]</scope>
</reference>
<dbReference type="PANTHER" id="PTHR32114">
    <property type="entry name" value="ABC TRANSPORTER ABCH.3"/>
    <property type="match status" value="1"/>
</dbReference>
<dbReference type="PANTHER" id="PTHR32114:SF2">
    <property type="entry name" value="ABC TRANSPORTER ABCH.3"/>
    <property type="match status" value="1"/>
</dbReference>
<dbReference type="SUPFAM" id="SSF52540">
    <property type="entry name" value="P-loop containing nucleoside triphosphate hydrolases"/>
    <property type="match status" value="1"/>
</dbReference>
<evidence type="ECO:0000259" key="3">
    <source>
        <dbReference type="Pfam" id="PF13476"/>
    </source>
</evidence>
<feature type="coiled-coil region" evidence="2">
    <location>
        <begin position="168"/>
        <end position="324"/>
    </location>
</feature>
<feature type="domain" description="Rad50/SbcC-type AAA" evidence="3">
    <location>
        <begin position="5"/>
        <end position="233"/>
    </location>
</feature>
<dbReference type="AlphaFoldDB" id="A0A7J4J283"/>